<evidence type="ECO:0000313" key="2">
    <source>
        <dbReference type="Proteomes" id="UP001500459"/>
    </source>
</evidence>
<dbReference type="EMBL" id="BAABCW010000003">
    <property type="protein sequence ID" value="GAA4113176.1"/>
    <property type="molecule type" value="Genomic_DNA"/>
</dbReference>
<sequence>MKNYLNKIGVILLLVATWSCETTELDLVTNPNSPSPDNLDVDFTLNRIQLDFAEFFEQATEAGGAATRLEYMFDEYDVNYNNSNANITVMWRTAYADLLKDIETLIPIATDSEFYIHSAIARTLKAYTLMTMVDYFKDVPYSEALIATNTDTDTFFPSVDPGSEVYAAALEELNTALVEFNNTSLGEPANDLYYGGSTDKWITLINTLKFKYYLNLRLADQATATAGINALLTEGNLIEASDDNFVFQFGTAEVPASKHPYYIQEYDAANVGEYIPNYLMWSLAVEKGFEDPRLRYYVYRQSGEFPTDEATLNNVIDCWNDPRPATYAAIDAILDTPLPFCALFDRADGYWGRDHAEADGIPPDNSLRSTFGLYPIGGNLDIDTFDEVGTGDGINGAGIWPIMTRSFTYFMRAEAALYLGTGEDPQLMLEEGIRASMDDVFSLNSSYVISRSAVVVVADDEDTAADETVLGGDFLPVDQDVEDYVEFVTNSFGAAAGTEQQMAIIGKEYWIALYGNGVEAYNLYKRTGMPNTLQPTLLGTSTFPRSFLYPAESVERNLNITQKSLTDKSFWDTNPDGFIQ</sequence>
<proteinExistence type="predicted"/>
<evidence type="ECO:0000313" key="1">
    <source>
        <dbReference type="EMBL" id="GAA4113176.1"/>
    </source>
</evidence>
<keyword evidence="2" id="KW-1185">Reference proteome</keyword>
<evidence type="ECO:0008006" key="3">
    <source>
        <dbReference type="Google" id="ProtNLM"/>
    </source>
</evidence>
<dbReference type="SUPFAM" id="SSF48452">
    <property type="entry name" value="TPR-like"/>
    <property type="match status" value="1"/>
</dbReference>
<organism evidence="1 2">
    <name type="scientific">Aquimarina addita</name>
    <dbReference type="NCBI Taxonomy" id="870485"/>
    <lineage>
        <taxon>Bacteria</taxon>
        <taxon>Pseudomonadati</taxon>
        <taxon>Bacteroidota</taxon>
        <taxon>Flavobacteriia</taxon>
        <taxon>Flavobacteriales</taxon>
        <taxon>Flavobacteriaceae</taxon>
        <taxon>Aquimarina</taxon>
    </lineage>
</organism>
<accession>A0ABP7XEQ6</accession>
<reference evidence="2" key="1">
    <citation type="journal article" date="2019" name="Int. J. Syst. Evol. Microbiol.">
        <title>The Global Catalogue of Microorganisms (GCM) 10K type strain sequencing project: providing services to taxonomists for standard genome sequencing and annotation.</title>
        <authorList>
            <consortium name="The Broad Institute Genomics Platform"/>
            <consortium name="The Broad Institute Genome Sequencing Center for Infectious Disease"/>
            <person name="Wu L."/>
            <person name="Ma J."/>
        </authorList>
    </citation>
    <scope>NUCLEOTIDE SEQUENCE [LARGE SCALE GENOMIC DNA]</scope>
    <source>
        <strain evidence="2">JCM 17106</strain>
    </source>
</reference>
<name>A0ABP7XEQ6_9FLAO</name>
<comment type="caution">
    <text evidence="1">The sequence shown here is derived from an EMBL/GenBank/DDBJ whole genome shotgun (WGS) entry which is preliminary data.</text>
</comment>
<dbReference type="Pfam" id="PF12771">
    <property type="entry name" value="SusD-like_2"/>
    <property type="match status" value="1"/>
</dbReference>
<gene>
    <name evidence="1" type="ORF">GCM10022393_12010</name>
</gene>
<protein>
    <recommendedName>
        <fullName evidence="3">SusD/RagB family nutrient-binding outer membrane lipoprotein</fullName>
    </recommendedName>
</protein>
<dbReference type="RefSeq" id="WP_344925595.1">
    <property type="nucleotide sequence ID" value="NZ_BAABCW010000003.1"/>
</dbReference>
<dbReference type="InterPro" id="IPR041662">
    <property type="entry name" value="SusD-like_2"/>
</dbReference>
<dbReference type="Proteomes" id="UP001500459">
    <property type="component" value="Unassembled WGS sequence"/>
</dbReference>
<dbReference type="Gene3D" id="1.25.40.390">
    <property type="match status" value="2"/>
</dbReference>
<dbReference type="InterPro" id="IPR011990">
    <property type="entry name" value="TPR-like_helical_dom_sf"/>
</dbReference>